<dbReference type="EMBL" id="BMNG01000007">
    <property type="protein sequence ID" value="GGO45577.1"/>
    <property type="molecule type" value="Genomic_DNA"/>
</dbReference>
<gene>
    <name evidence="2" type="ORF">GCM10012286_34460</name>
</gene>
<organism evidence="2 3">
    <name type="scientific">Streptomyces lasiicapitis</name>
    <dbReference type="NCBI Taxonomy" id="1923961"/>
    <lineage>
        <taxon>Bacteria</taxon>
        <taxon>Bacillati</taxon>
        <taxon>Actinomycetota</taxon>
        <taxon>Actinomycetes</taxon>
        <taxon>Kitasatosporales</taxon>
        <taxon>Streptomycetaceae</taxon>
        <taxon>Streptomyces</taxon>
    </lineage>
</organism>
<evidence type="ECO:0000313" key="3">
    <source>
        <dbReference type="Proteomes" id="UP000656881"/>
    </source>
</evidence>
<keyword evidence="3" id="KW-1185">Reference proteome</keyword>
<dbReference type="Proteomes" id="UP000656881">
    <property type="component" value="Unassembled WGS sequence"/>
</dbReference>
<evidence type="ECO:0000313" key="2">
    <source>
        <dbReference type="EMBL" id="GGO45577.1"/>
    </source>
</evidence>
<accession>A0ABQ2M115</accession>
<name>A0ABQ2M115_9ACTN</name>
<comment type="caution">
    <text evidence="2">The sequence shown here is derived from an EMBL/GenBank/DDBJ whole genome shotgun (WGS) entry which is preliminary data.</text>
</comment>
<proteinExistence type="predicted"/>
<protein>
    <submittedName>
        <fullName evidence="2">Uncharacterized protein</fullName>
    </submittedName>
</protein>
<feature type="region of interest" description="Disordered" evidence="1">
    <location>
        <begin position="91"/>
        <end position="128"/>
    </location>
</feature>
<evidence type="ECO:0000256" key="1">
    <source>
        <dbReference type="SAM" id="MobiDB-lite"/>
    </source>
</evidence>
<sequence>MGLITDSEPITLRPATSELRPVIEQLAQLYRHDMSEFLGHLPAADGRFGFGSLPRFFDEPVRQAMLIQHGTTPGGFILTRLMPEGEASICVPAGPGEPAGRPLDLPRRDRAGRAAGQPSVLRAPASTADWSRPKVIRPLLRHQELP</sequence>
<reference evidence="3" key="1">
    <citation type="journal article" date="2019" name="Int. J. Syst. Evol. Microbiol.">
        <title>The Global Catalogue of Microorganisms (GCM) 10K type strain sequencing project: providing services to taxonomists for standard genome sequencing and annotation.</title>
        <authorList>
            <consortium name="The Broad Institute Genomics Platform"/>
            <consortium name="The Broad Institute Genome Sequencing Center for Infectious Disease"/>
            <person name="Wu L."/>
            <person name="Ma J."/>
        </authorList>
    </citation>
    <scope>NUCLEOTIDE SEQUENCE [LARGE SCALE GENOMIC DNA]</scope>
    <source>
        <strain evidence="3">CGMCC 4.7349</strain>
    </source>
</reference>